<evidence type="ECO:0000313" key="2">
    <source>
        <dbReference type="EMBL" id="WDR04011.1"/>
    </source>
</evidence>
<proteinExistence type="predicted"/>
<accession>A0ABY7YRQ0</accession>
<feature type="transmembrane region" description="Helical" evidence="1">
    <location>
        <begin position="47"/>
        <end position="67"/>
    </location>
</feature>
<reference evidence="2 3" key="1">
    <citation type="submission" date="2023-02" db="EMBL/GenBank/DDBJ databases">
        <title>Devosia algicola sp. nov., isolated from the phycosphere of marine algae.</title>
        <authorList>
            <person name="Kim J.M."/>
            <person name="Lee J.K."/>
            <person name="Choi B.J."/>
            <person name="Bayburt H."/>
            <person name="Jeon C.O."/>
        </authorList>
    </citation>
    <scope>NUCLEOTIDE SEQUENCE [LARGE SCALE GENOMIC DNA]</scope>
    <source>
        <strain evidence="2 3">G20-9</strain>
    </source>
</reference>
<gene>
    <name evidence="2" type="ORF">PSQ19_08345</name>
</gene>
<dbReference type="Proteomes" id="UP001220530">
    <property type="component" value="Chromosome"/>
</dbReference>
<keyword evidence="1" id="KW-1133">Transmembrane helix</keyword>
<sequence length="99" mass="10839">MHKTTSGQRKSFRLYAITISALVVSGTIVALLAGVTPTSAANMAKTIDPQVAAFMAPLTMLVFAILFETARICWHGTIPKQVPAQRDVRHYWKPGQREG</sequence>
<keyword evidence="1" id="KW-0812">Transmembrane</keyword>
<protein>
    <submittedName>
        <fullName evidence="2">Uncharacterized protein</fullName>
    </submittedName>
</protein>
<evidence type="ECO:0000256" key="1">
    <source>
        <dbReference type="SAM" id="Phobius"/>
    </source>
</evidence>
<name>A0ABY7YRQ0_9HYPH</name>
<keyword evidence="1" id="KW-0472">Membrane</keyword>
<evidence type="ECO:0000313" key="3">
    <source>
        <dbReference type="Proteomes" id="UP001220530"/>
    </source>
</evidence>
<dbReference type="RefSeq" id="WP_282220396.1">
    <property type="nucleotide sequence ID" value="NZ_CP118246.1"/>
</dbReference>
<organism evidence="2 3">
    <name type="scientific">Devosia algicola</name>
    <dbReference type="NCBI Taxonomy" id="3026418"/>
    <lineage>
        <taxon>Bacteria</taxon>
        <taxon>Pseudomonadati</taxon>
        <taxon>Pseudomonadota</taxon>
        <taxon>Alphaproteobacteria</taxon>
        <taxon>Hyphomicrobiales</taxon>
        <taxon>Devosiaceae</taxon>
        <taxon>Devosia</taxon>
    </lineage>
</organism>
<feature type="transmembrane region" description="Helical" evidence="1">
    <location>
        <begin position="12"/>
        <end position="35"/>
    </location>
</feature>
<dbReference type="EMBL" id="CP118246">
    <property type="protein sequence ID" value="WDR04011.1"/>
    <property type="molecule type" value="Genomic_DNA"/>
</dbReference>
<keyword evidence="3" id="KW-1185">Reference proteome</keyword>